<evidence type="ECO:0000256" key="1">
    <source>
        <dbReference type="SAM" id="MobiDB-lite"/>
    </source>
</evidence>
<dbReference type="AlphaFoldDB" id="A0A4R5L9P1"/>
<feature type="compositionally biased region" description="Basic and acidic residues" evidence="1">
    <location>
        <begin position="17"/>
        <end position="69"/>
    </location>
</feature>
<evidence type="ECO:0000313" key="2">
    <source>
        <dbReference type="EMBL" id="TDG05769.1"/>
    </source>
</evidence>
<evidence type="ECO:0000313" key="3">
    <source>
        <dbReference type="Proteomes" id="UP000295606"/>
    </source>
</evidence>
<protein>
    <submittedName>
        <fullName evidence="2">Uncharacterized protein</fullName>
    </submittedName>
</protein>
<gene>
    <name evidence="2" type="ORF">E1N52_22855</name>
</gene>
<proteinExistence type="predicted"/>
<organism evidence="2 3">
    <name type="scientific">Paraburkholderia guartelaensis</name>
    <dbReference type="NCBI Taxonomy" id="2546446"/>
    <lineage>
        <taxon>Bacteria</taxon>
        <taxon>Pseudomonadati</taxon>
        <taxon>Pseudomonadota</taxon>
        <taxon>Betaproteobacteria</taxon>
        <taxon>Burkholderiales</taxon>
        <taxon>Burkholderiaceae</taxon>
        <taxon>Paraburkholderia</taxon>
    </lineage>
</organism>
<name>A0A4R5L9P1_9BURK</name>
<accession>A0A4R5L9P1</accession>
<dbReference type="EMBL" id="SMOD01000018">
    <property type="protein sequence ID" value="TDG05769.1"/>
    <property type="molecule type" value="Genomic_DNA"/>
</dbReference>
<sequence length="78" mass="9032">MKHHETPDDDGTNVKRPQHESSEPLARRHPHEPRSVGRQGHSDIESGQEDTDRWGGDAYQERTKNDAHVNRNSRQGRR</sequence>
<dbReference type="OrthoDB" id="8852824at2"/>
<reference evidence="2 3" key="1">
    <citation type="submission" date="2019-03" db="EMBL/GenBank/DDBJ databases">
        <title>Paraburkholderia sp. isolated from native Mimosa gymnas in Guartela State Park, Brazil.</title>
        <authorList>
            <person name="Paulitsch F."/>
            <person name="Hungria M."/>
            <person name="Delamuta J.R.M."/>
            <person name="Ribeiro R.A."/>
            <person name="Dall'Agnol R."/>
            <person name="Silva J.S.B."/>
        </authorList>
    </citation>
    <scope>NUCLEOTIDE SEQUENCE [LARGE SCALE GENOMIC DNA]</scope>
    <source>
        <strain evidence="2 3">CNPSo 3008</strain>
    </source>
</reference>
<feature type="region of interest" description="Disordered" evidence="1">
    <location>
        <begin position="1"/>
        <end position="78"/>
    </location>
</feature>
<dbReference type="RefSeq" id="WP_133185010.1">
    <property type="nucleotide sequence ID" value="NZ_SMOD01000018.1"/>
</dbReference>
<dbReference type="Proteomes" id="UP000295606">
    <property type="component" value="Unassembled WGS sequence"/>
</dbReference>
<comment type="caution">
    <text evidence="2">The sequence shown here is derived from an EMBL/GenBank/DDBJ whole genome shotgun (WGS) entry which is preliminary data.</text>
</comment>